<organism evidence="1 2">
    <name type="scientific">Pedobacter chinensis</name>
    <dbReference type="NCBI Taxonomy" id="2282421"/>
    <lineage>
        <taxon>Bacteria</taxon>
        <taxon>Pseudomonadati</taxon>
        <taxon>Bacteroidota</taxon>
        <taxon>Sphingobacteriia</taxon>
        <taxon>Sphingobacteriales</taxon>
        <taxon>Sphingobacteriaceae</taxon>
        <taxon>Pedobacter</taxon>
    </lineage>
</organism>
<comment type="caution">
    <text evidence="1">The sequence shown here is derived from an EMBL/GenBank/DDBJ whole genome shotgun (WGS) entry which is preliminary data.</text>
</comment>
<dbReference type="Proteomes" id="UP000253961">
    <property type="component" value="Unassembled WGS sequence"/>
</dbReference>
<proteinExistence type="predicted"/>
<dbReference type="EMBL" id="QPKV01000004">
    <property type="protein sequence ID" value="RDC56456.1"/>
    <property type="molecule type" value="Genomic_DNA"/>
</dbReference>
<sequence>MLETAKFTPDQSIINKLNTLVNYIPYNNDLYKDIAYIQNINNAYSTVVNMDYFSVKVNTLPIVNGQRLSPEQFMHYIRVNMNSFTDGTKTFNAYNNYGVDDRAKWNSTNPIGSILALDIAGPDDASVITSKSSSSGWTFTTIHEPMYGDHPVSGNRDFGFTENGNGSYTFYTRGVDRLTTWDGDLMRLLGNIPFNSADGLWTSFQNSIMQFVNTHEGYSNIVSPEKYRPNWDVVKDVLDGKKPLSTLSKKCPPVILEIE</sequence>
<protein>
    <submittedName>
        <fullName evidence="1">Uncharacterized protein</fullName>
    </submittedName>
</protein>
<dbReference type="AlphaFoldDB" id="A0A369Q0C9"/>
<reference evidence="1 2" key="1">
    <citation type="submission" date="2018-07" db="EMBL/GenBank/DDBJ databases">
        <title>Pedobacter sp. nov., isolated from soil.</title>
        <authorList>
            <person name="Zhou L.Y."/>
            <person name="Du Z.J."/>
        </authorList>
    </citation>
    <scope>NUCLEOTIDE SEQUENCE [LARGE SCALE GENOMIC DNA]</scope>
    <source>
        <strain evidence="1 2">JDX94</strain>
    </source>
</reference>
<evidence type="ECO:0000313" key="2">
    <source>
        <dbReference type="Proteomes" id="UP000253961"/>
    </source>
</evidence>
<accession>A0A369Q0C9</accession>
<gene>
    <name evidence="1" type="ORF">DU508_12755</name>
</gene>
<dbReference type="OrthoDB" id="799145at2"/>
<dbReference type="RefSeq" id="WP_115403178.1">
    <property type="nucleotide sequence ID" value="NZ_QPKV01000004.1"/>
</dbReference>
<keyword evidence="2" id="KW-1185">Reference proteome</keyword>
<evidence type="ECO:0000313" key="1">
    <source>
        <dbReference type="EMBL" id="RDC56456.1"/>
    </source>
</evidence>
<name>A0A369Q0C9_9SPHI</name>